<dbReference type="GO" id="GO:0003676">
    <property type="term" value="F:nucleic acid binding"/>
    <property type="evidence" value="ECO:0007669"/>
    <property type="project" value="InterPro"/>
</dbReference>
<dbReference type="InterPro" id="IPR003753">
    <property type="entry name" value="Exonuc_VII_L"/>
</dbReference>
<comment type="catalytic activity">
    <reaction evidence="5 6">
        <text>Exonucleolytic cleavage in either 5'- to 3'- or 3'- to 5'-direction to yield nucleoside 5'-phosphates.</text>
        <dbReference type="EC" id="3.1.11.6"/>
    </reaction>
</comment>
<dbReference type="PANTHER" id="PTHR30008">
    <property type="entry name" value="EXODEOXYRIBONUCLEASE 7 LARGE SUBUNIT"/>
    <property type="match status" value="1"/>
</dbReference>
<evidence type="ECO:0000256" key="3">
    <source>
        <dbReference type="ARBA" id="ARBA00022801"/>
    </source>
</evidence>
<name>A0A1M6S5M8_9BACL</name>
<dbReference type="AlphaFoldDB" id="A0A1M6S5M8"/>
<keyword evidence="4 5" id="KW-0269">Exonuclease</keyword>
<keyword evidence="1 5" id="KW-0963">Cytoplasm</keyword>
<dbReference type="InterPro" id="IPR025824">
    <property type="entry name" value="OB-fold_nuc-bd_dom"/>
</dbReference>
<evidence type="ECO:0000256" key="4">
    <source>
        <dbReference type="ARBA" id="ARBA00022839"/>
    </source>
</evidence>
<dbReference type="GO" id="GO:0005737">
    <property type="term" value="C:cytoplasm"/>
    <property type="evidence" value="ECO:0007669"/>
    <property type="project" value="UniProtKB-SubCell"/>
</dbReference>
<keyword evidence="3 5" id="KW-0378">Hydrolase</keyword>
<comment type="subunit">
    <text evidence="5">Heterooligomer composed of large and small subunits.</text>
</comment>
<reference evidence="10" key="1">
    <citation type="submission" date="2016-11" db="EMBL/GenBank/DDBJ databases">
        <authorList>
            <person name="Varghese N."/>
            <person name="Submissions S."/>
        </authorList>
    </citation>
    <scope>NUCLEOTIDE SEQUENCE [LARGE SCALE GENOMIC DNA]</scope>
    <source>
        <strain evidence="10">USBA-503</strain>
    </source>
</reference>
<dbReference type="PANTHER" id="PTHR30008:SF0">
    <property type="entry name" value="EXODEOXYRIBONUCLEASE 7 LARGE SUBUNIT"/>
    <property type="match status" value="1"/>
</dbReference>
<dbReference type="EC" id="3.1.11.6" evidence="5"/>
<accession>A0A1M6S5M8</accession>
<protein>
    <recommendedName>
        <fullName evidence="5">Exodeoxyribonuclease 7 large subunit</fullName>
        <ecNumber evidence="5">3.1.11.6</ecNumber>
    </recommendedName>
    <alternativeName>
        <fullName evidence="5">Exodeoxyribonuclease VII large subunit</fullName>
        <shortName evidence="5">Exonuclease VII large subunit</shortName>
    </alternativeName>
</protein>
<keyword evidence="2 5" id="KW-0540">Nuclease</keyword>
<gene>
    <name evidence="5" type="primary">xseA</name>
    <name evidence="9" type="ORF">SAMN05443507_11330</name>
</gene>
<feature type="domain" description="OB-fold nucleic acid binding" evidence="8">
    <location>
        <begin position="10"/>
        <end position="105"/>
    </location>
</feature>
<organism evidence="9 10">
    <name type="scientific">Alicyclobacillus tolerans</name>
    <dbReference type="NCBI Taxonomy" id="90970"/>
    <lineage>
        <taxon>Bacteria</taxon>
        <taxon>Bacillati</taxon>
        <taxon>Bacillota</taxon>
        <taxon>Bacilli</taxon>
        <taxon>Bacillales</taxon>
        <taxon>Alicyclobacillaceae</taxon>
        <taxon>Alicyclobacillus</taxon>
    </lineage>
</organism>
<dbReference type="NCBIfam" id="TIGR00237">
    <property type="entry name" value="xseA"/>
    <property type="match status" value="1"/>
</dbReference>
<dbReference type="Proteomes" id="UP000184016">
    <property type="component" value="Unassembled WGS sequence"/>
</dbReference>
<proteinExistence type="inferred from homology"/>
<dbReference type="HAMAP" id="MF_00378">
    <property type="entry name" value="Exonuc_7_L"/>
    <property type="match status" value="1"/>
</dbReference>
<evidence type="ECO:0000256" key="2">
    <source>
        <dbReference type="ARBA" id="ARBA00022722"/>
    </source>
</evidence>
<dbReference type="Pfam" id="PF13742">
    <property type="entry name" value="tRNA_anti_2"/>
    <property type="match status" value="1"/>
</dbReference>
<dbReference type="GO" id="GO:0009318">
    <property type="term" value="C:exodeoxyribonuclease VII complex"/>
    <property type="evidence" value="ECO:0007669"/>
    <property type="project" value="UniProtKB-UniRule"/>
</dbReference>
<dbReference type="STRING" id="1830138.SAMN05443507_11330"/>
<evidence type="ECO:0000256" key="5">
    <source>
        <dbReference type="HAMAP-Rule" id="MF_00378"/>
    </source>
</evidence>
<dbReference type="EMBL" id="FRAF01000013">
    <property type="protein sequence ID" value="SHK39838.1"/>
    <property type="molecule type" value="Genomic_DNA"/>
</dbReference>
<evidence type="ECO:0000313" key="10">
    <source>
        <dbReference type="Proteomes" id="UP000184016"/>
    </source>
</evidence>
<comment type="subcellular location">
    <subcellularLocation>
        <location evidence="5 6">Cytoplasm</location>
    </subcellularLocation>
</comment>
<comment type="function">
    <text evidence="5">Bidirectionally degrades single-stranded DNA into large acid-insoluble oligonucleotides, which are then degraded further into small acid-soluble oligonucleotides.</text>
</comment>
<evidence type="ECO:0000259" key="7">
    <source>
        <dbReference type="Pfam" id="PF02601"/>
    </source>
</evidence>
<feature type="domain" description="Exonuclease VII large subunit C-terminal" evidence="7">
    <location>
        <begin position="128"/>
        <end position="443"/>
    </location>
</feature>
<dbReference type="CDD" id="cd04489">
    <property type="entry name" value="ExoVII_LU_OBF"/>
    <property type="match status" value="1"/>
</dbReference>
<keyword evidence="10" id="KW-1185">Reference proteome</keyword>
<evidence type="ECO:0000256" key="6">
    <source>
        <dbReference type="RuleBase" id="RU004355"/>
    </source>
</evidence>
<dbReference type="Pfam" id="PF02601">
    <property type="entry name" value="Exonuc_VII_L"/>
    <property type="match status" value="1"/>
</dbReference>
<sequence length="458" mass="51969">MSQQVAQSILTVAQLNRFIKFQIESDPNFKSCLVSGEISNFKYHTSGHMYFTLKDETSRIRAVMFQGRNRFLKFRPEDGMKVLCQGSVGVFERDGQYQLYIDTMQPDGLGDLYIAFEQLRDRLQSEGLFAEGRKKSLPSYPKRIGVVTSPTGAVIRDICTTIQRRFPLAQVILSPALVQGPEAAPTLVSALSRLETMNPAVDVIIIGRGGGSLEELWPFNEESVVRAVANCPIPIISAVGHETDVTLCDFAADIRAATPTAAAELAVPDKQELQEWLDEVLFRSRQIVRRKVVDSRRTLLQLATRPVLSRPESLVDRRRQAVDYLENLLSRNISRPLQRADKQWQILRDRLQKVMPQKRIADEKTELLHLEQKVGQLAERKLHRLNIEIERLTSSLVALNPMAVLQRGYSILRREDGKVITKKDDLPIGSYGQVQLADGSIRVRREDDWVDEQIRLDI</sequence>
<dbReference type="InterPro" id="IPR020579">
    <property type="entry name" value="Exonuc_VII_lsu_C"/>
</dbReference>
<dbReference type="GO" id="GO:0008855">
    <property type="term" value="F:exodeoxyribonuclease VII activity"/>
    <property type="evidence" value="ECO:0007669"/>
    <property type="project" value="UniProtKB-UniRule"/>
</dbReference>
<dbReference type="RefSeq" id="WP_072874192.1">
    <property type="nucleotide sequence ID" value="NZ_FRAF01000013.1"/>
</dbReference>
<evidence type="ECO:0000313" key="9">
    <source>
        <dbReference type="EMBL" id="SHK39838.1"/>
    </source>
</evidence>
<comment type="similarity">
    <text evidence="5 6">Belongs to the XseA family.</text>
</comment>
<evidence type="ECO:0000259" key="8">
    <source>
        <dbReference type="Pfam" id="PF13742"/>
    </source>
</evidence>
<evidence type="ECO:0000256" key="1">
    <source>
        <dbReference type="ARBA" id="ARBA00022490"/>
    </source>
</evidence>
<dbReference type="GO" id="GO:0006308">
    <property type="term" value="P:DNA catabolic process"/>
    <property type="evidence" value="ECO:0007669"/>
    <property type="project" value="UniProtKB-UniRule"/>
</dbReference>